<dbReference type="PANTHER" id="PTHR36981">
    <property type="entry name" value="ZGC:195170"/>
    <property type="match status" value="1"/>
</dbReference>
<sequence>MINQPTVYLDPLLTDPRCDPREVQQAAVEEEERLSNTDWCICGKCVQMPTTEESFGEDTKCICEDPYVQESLVDREITIHDFRKTAYRAFTMWVYGYLGPRRRRPIPACVVKHIREAFPSPDNTYMGFIYANSDGNAVDFY</sequence>
<name>A0A8C5Q8W9_9ANUR</name>
<dbReference type="AlphaFoldDB" id="A0A8C5Q8W9"/>
<accession>A0A8C5Q8W9</accession>
<keyword evidence="3" id="KW-1185">Reference proteome</keyword>
<dbReference type="Proteomes" id="UP000694569">
    <property type="component" value="Unplaced"/>
</dbReference>
<organism evidence="2 3">
    <name type="scientific">Leptobrachium leishanense</name>
    <name type="common">Leishan spiny toad</name>
    <dbReference type="NCBI Taxonomy" id="445787"/>
    <lineage>
        <taxon>Eukaryota</taxon>
        <taxon>Metazoa</taxon>
        <taxon>Chordata</taxon>
        <taxon>Craniata</taxon>
        <taxon>Vertebrata</taxon>
        <taxon>Euteleostomi</taxon>
        <taxon>Amphibia</taxon>
        <taxon>Batrachia</taxon>
        <taxon>Anura</taxon>
        <taxon>Pelobatoidea</taxon>
        <taxon>Megophryidae</taxon>
        <taxon>Leptobrachium</taxon>
    </lineage>
</organism>
<proteinExistence type="predicted"/>
<dbReference type="PANTHER" id="PTHR36981:SF9">
    <property type="entry name" value="NANOR-RELATED"/>
    <property type="match status" value="1"/>
</dbReference>
<dbReference type="Pfam" id="PF20478">
    <property type="entry name" value="P2RX7_C"/>
    <property type="match status" value="1"/>
</dbReference>
<evidence type="ECO:0000313" key="3">
    <source>
        <dbReference type="Proteomes" id="UP000694569"/>
    </source>
</evidence>
<protein>
    <recommendedName>
        <fullName evidence="1">P2X purinoreceptor 7 intracellular domain-containing protein</fullName>
    </recommendedName>
</protein>
<dbReference type="InterPro" id="IPR046815">
    <property type="entry name" value="P2RX7_C"/>
</dbReference>
<evidence type="ECO:0000313" key="2">
    <source>
        <dbReference type="Ensembl" id="ENSLLEP00000034791.1"/>
    </source>
</evidence>
<dbReference type="Ensembl" id="ENSLLET00000036111.1">
    <property type="protein sequence ID" value="ENSLLEP00000034791.1"/>
    <property type="gene ID" value="ENSLLEG00000021993.1"/>
</dbReference>
<reference evidence="2" key="1">
    <citation type="submission" date="2025-08" db="UniProtKB">
        <authorList>
            <consortium name="Ensembl"/>
        </authorList>
    </citation>
    <scope>IDENTIFICATION</scope>
</reference>
<evidence type="ECO:0000259" key="1">
    <source>
        <dbReference type="Pfam" id="PF20478"/>
    </source>
</evidence>
<feature type="domain" description="P2X purinoreceptor 7 intracellular" evidence="1">
    <location>
        <begin position="73"/>
        <end position="128"/>
    </location>
</feature>
<dbReference type="OrthoDB" id="9898708at2759"/>
<dbReference type="GeneTree" id="ENSGT00990000205944"/>
<reference evidence="2" key="2">
    <citation type="submission" date="2025-09" db="UniProtKB">
        <authorList>
            <consortium name="Ensembl"/>
        </authorList>
    </citation>
    <scope>IDENTIFICATION</scope>
</reference>